<feature type="compositionally biased region" description="Basic and acidic residues" evidence="1">
    <location>
        <begin position="458"/>
        <end position="471"/>
    </location>
</feature>
<feature type="region of interest" description="Disordered" evidence="1">
    <location>
        <begin position="117"/>
        <end position="222"/>
    </location>
</feature>
<dbReference type="GeneTree" id="ENSGT00940000155080"/>
<feature type="compositionally biased region" description="Polar residues" evidence="1">
    <location>
        <begin position="620"/>
        <end position="639"/>
    </location>
</feature>
<evidence type="ECO:0000313" key="2">
    <source>
        <dbReference type="Ensembl" id="ENSCCAP00000009859.1"/>
    </source>
</evidence>
<feature type="region of interest" description="Disordered" evidence="1">
    <location>
        <begin position="458"/>
        <end position="490"/>
    </location>
</feature>
<feature type="compositionally biased region" description="Basic and acidic residues" evidence="1">
    <location>
        <begin position="175"/>
        <end position="199"/>
    </location>
</feature>
<feature type="compositionally biased region" description="Polar residues" evidence="1">
    <location>
        <begin position="137"/>
        <end position="168"/>
    </location>
</feature>
<protein>
    <recommendedName>
        <fullName evidence="4">PHD finger protein 3</fullName>
    </recommendedName>
</protein>
<organism evidence="2 3">
    <name type="scientific">Cebus imitator</name>
    <name type="common">Panamanian white-faced capuchin</name>
    <name type="synonym">Cebus capucinus imitator</name>
    <dbReference type="NCBI Taxonomy" id="2715852"/>
    <lineage>
        <taxon>Eukaryota</taxon>
        <taxon>Metazoa</taxon>
        <taxon>Chordata</taxon>
        <taxon>Craniata</taxon>
        <taxon>Vertebrata</taxon>
        <taxon>Euteleostomi</taxon>
        <taxon>Mammalia</taxon>
        <taxon>Eutheria</taxon>
        <taxon>Euarchontoglires</taxon>
        <taxon>Primates</taxon>
        <taxon>Haplorrhini</taxon>
        <taxon>Platyrrhini</taxon>
        <taxon>Cebidae</taxon>
        <taxon>Cebinae</taxon>
        <taxon>Cebus</taxon>
    </lineage>
</organism>
<feature type="compositionally biased region" description="Basic and acidic residues" evidence="1">
    <location>
        <begin position="641"/>
        <end position="669"/>
    </location>
</feature>
<keyword evidence="3" id="KW-1185">Reference proteome</keyword>
<reference evidence="2" key="1">
    <citation type="submission" date="2025-08" db="UniProtKB">
        <authorList>
            <consortium name="Ensembl"/>
        </authorList>
    </citation>
    <scope>IDENTIFICATION</scope>
</reference>
<feature type="region of interest" description="Disordered" evidence="1">
    <location>
        <begin position="611"/>
        <end position="685"/>
    </location>
</feature>
<name>A0A2K5Q1U1_CEBIM</name>
<feature type="compositionally biased region" description="Low complexity" evidence="1">
    <location>
        <begin position="209"/>
        <end position="222"/>
    </location>
</feature>
<evidence type="ECO:0008006" key="4">
    <source>
        <dbReference type="Google" id="ProtNLM"/>
    </source>
</evidence>
<reference evidence="2" key="2">
    <citation type="submission" date="2025-09" db="UniProtKB">
        <authorList>
            <consortium name="Ensembl"/>
        </authorList>
    </citation>
    <scope>IDENTIFICATION</scope>
</reference>
<feature type="compositionally biased region" description="Low complexity" evidence="1">
    <location>
        <begin position="472"/>
        <end position="482"/>
    </location>
</feature>
<proteinExistence type="predicted"/>
<accession>A0A2K5Q1U1</accession>
<feature type="region of interest" description="Disordered" evidence="1">
    <location>
        <begin position="322"/>
        <end position="348"/>
    </location>
</feature>
<feature type="compositionally biased region" description="Basic and acidic residues" evidence="1">
    <location>
        <begin position="322"/>
        <end position="337"/>
    </location>
</feature>
<dbReference type="Proteomes" id="UP000233040">
    <property type="component" value="Unassembled WGS sequence"/>
</dbReference>
<dbReference type="STRING" id="9516.ENSCCAP00000009859"/>
<evidence type="ECO:0000256" key="1">
    <source>
        <dbReference type="SAM" id="MobiDB-lite"/>
    </source>
</evidence>
<evidence type="ECO:0000313" key="3">
    <source>
        <dbReference type="Proteomes" id="UP000233040"/>
    </source>
</evidence>
<dbReference type="Ensembl" id="ENSCCAT00000027245.1">
    <property type="protein sequence ID" value="ENSCCAP00000009859.1"/>
    <property type="gene ID" value="ENSCCAG00000022679.1"/>
</dbReference>
<feature type="region of interest" description="Disordered" evidence="1">
    <location>
        <begin position="522"/>
        <end position="556"/>
    </location>
</feature>
<dbReference type="AlphaFoldDB" id="A0A2K5Q1U1"/>
<sequence length="736" mass="82131">MDIVDTFNHLIPTEHLDDALFLGSNLENEVCEDFSASQNVLEDSLKNMLSDKDPMLGSASNQFCLPVLDSNDPNFQMPCSTVVGLDDIMDEGVVKEGGNDTIDDEELILPNRNLREKVEENSVRSPRKSPRLMAQEQVRSLRQSTIAKRSNAAPLSNTKKASGKSISTPKAGVKQPERSQVKEEVCTSLKPEYHKENRRSSRNSGQIEVVPEVSVSSSHSSVSSCLEMKDEAGLDSKHKCNNQGEADVPSHELNCSPLSETCVTIEEKKNEALMECKAKTVGSPLFQFSDKEEHEQNDSISGKMDENVVEEMIAARKVEQESKESVKLSREEDHILEESGSSSISGDAACTNPNETENLVCLPSCVDEVTEGNLELKDTMDIADKAENTLERNKIEPLGYCEDAESNRQLESTELNKSNLEVVDTNAFEPESNILENAICDVPDQNSKQLNAVESTKIESHETASLQDDRNSQSSSVSYLESKSVKPKHTKPVIHSKQNMTTDTPKKTVAAKYEVMHSKTKVSVKSVKRNTDEPESQQNFHRPVKVRKKQVDKEPKIQSCNSGVKSVKNQAHSVLKKTLQDQTLVQIIKPLTHSLSDKPHAHPVCLRESHHPAQTGHLAHSSQKQCHKPQQQAPAMKTNSHMKEELEHPGIEHFKEEDKLKLKKPEKNLQPRQRRSSKSFSLDEPPLFIPDNIATIKREGSDHSSSFESKYMWTPSKQCGFCKKPHGNRFMVGCGR</sequence>
<dbReference type="OMA" id="THANNEE"/>